<keyword evidence="7 8" id="KW-0464">Manganese</keyword>
<dbReference type="AlphaFoldDB" id="A0A2N3NDE2"/>
<keyword evidence="8" id="KW-0234">DNA repair</keyword>
<dbReference type="OrthoDB" id="76364at2759"/>
<dbReference type="Pfam" id="PF08774">
    <property type="entry name" value="VRR_NUC"/>
    <property type="match status" value="1"/>
</dbReference>
<gene>
    <name evidence="11" type="ORF">jhhlp_002238</name>
</gene>
<evidence type="ECO:0000256" key="7">
    <source>
        <dbReference type="ARBA" id="ARBA00023211"/>
    </source>
</evidence>
<dbReference type="GO" id="GO:0017108">
    <property type="term" value="F:5'-flap endonuclease activity"/>
    <property type="evidence" value="ECO:0007669"/>
    <property type="project" value="TreeGrafter"/>
</dbReference>
<protein>
    <recommendedName>
        <fullName evidence="8">Fanconi-associated nuclease</fullName>
        <ecNumber evidence="8">3.1.4.1</ecNumber>
    </recommendedName>
</protein>
<dbReference type="InterPro" id="IPR011856">
    <property type="entry name" value="tRNA_endonuc-like_dom_sf"/>
</dbReference>
<proteinExistence type="inferred from homology"/>
<dbReference type="GO" id="GO:0004528">
    <property type="term" value="F:phosphodiesterase I activity"/>
    <property type="evidence" value="ECO:0007669"/>
    <property type="project" value="UniProtKB-EC"/>
</dbReference>
<comment type="caution">
    <text evidence="11">The sequence shown here is derived from an EMBL/GenBank/DDBJ whole genome shotgun (WGS) entry which is preliminary data.</text>
</comment>
<dbReference type="InParanoid" id="A0A2N3NDE2"/>
<evidence type="ECO:0000313" key="11">
    <source>
        <dbReference type="EMBL" id="PKS10486.1"/>
    </source>
</evidence>
<evidence type="ECO:0000256" key="8">
    <source>
        <dbReference type="RuleBase" id="RU365033"/>
    </source>
</evidence>
<organism evidence="11 12">
    <name type="scientific">Lomentospora prolificans</name>
    <dbReference type="NCBI Taxonomy" id="41688"/>
    <lineage>
        <taxon>Eukaryota</taxon>
        <taxon>Fungi</taxon>
        <taxon>Dikarya</taxon>
        <taxon>Ascomycota</taxon>
        <taxon>Pezizomycotina</taxon>
        <taxon>Sordariomycetes</taxon>
        <taxon>Hypocreomycetidae</taxon>
        <taxon>Microascales</taxon>
        <taxon>Microascaceae</taxon>
        <taxon>Lomentospora</taxon>
    </lineage>
</organism>
<accession>A0A2N3NDE2</accession>
<keyword evidence="4 8" id="KW-0479">Metal-binding</keyword>
<dbReference type="GO" id="GO:0036297">
    <property type="term" value="P:interstrand cross-link repair"/>
    <property type="evidence" value="ECO:0007669"/>
    <property type="project" value="InterPro"/>
</dbReference>
<comment type="function">
    <text evidence="8">Nuclease required for the repair of DNA interstrand cross-links (ICL). Acts as a 5'-3' exonuclease that anchors at a cut end of DNA and cleaves DNA successively at every third nucleotide, allowing to excise an ICL from one strand through flanking incisions.</text>
</comment>
<feature type="region of interest" description="Disordered" evidence="9">
    <location>
        <begin position="1"/>
        <end position="58"/>
    </location>
</feature>
<dbReference type="EC" id="3.1.4.1" evidence="8"/>
<feature type="domain" description="VRR-NUC" evidence="10">
    <location>
        <begin position="711"/>
        <end position="827"/>
    </location>
</feature>
<dbReference type="STRING" id="41688.A0A2N3NDE2"/>
<dbReference type="EMBL" id="NLAX01000008">
    <property type="protein sequence ID" value="PKS10486.1"/>
    <property type="molecule type" value="Genomic_DNA"/>
</dbReference>
<comment type="similarity">
    <text evidence="2 8">Belongs to the FAN1 family.</text>
</comment>
<keyword evidence="8" id="KW-0539">Nucleus</keyword>
<dbReference type="Proteomes" id="UP000233524">
    <property type="component" value="Unassembled WGS sequence"/>
</dbReference>
<dbReference type="SMART" id="SM00990">
    <property type="entry name" value="VRR_NUC"/>
    <property type="match status" value="1"/>
</dbReference>
<comment type="catalytic activity">
    <reaction evidence="1 8">
        <text>Hydrolytically removes 5'-nucleotides successively from the 3'-hydroxy termini of 3'-hydroxy-terminated oligonucleotides.</text>
        <dbReference type="EC" id="3.1.4.1"/>
    </reaction>
</comment>
<sequence length="833" mass="95604">MDNFTRQTSTPNTPEYASPGVSPRLIDLYSPPPPSKKRRLLGKAPSDLSDQVDVHSPNSPLLVTSETFDSDGNGLSAGLESALVDIKPEYDLTRTEDENGLSALDQCGIPSDSRKWIRGESSIYVDAFNLALDTVLEDESHLFDERERRVFDEWKRLDYESQYLYVRLFLRKTASWHRVSRLGYHSDISDMGRAVSNLQKSRDLPESVTSFRGLGDCGLELEDICIGEFFSFADSSEAHITSVEDAANLLSFEEMKVLGKEWKLQGKTKSELCRALCRTNREQAGLLSMGIQRSRGSNSLSGSHHQHEPRELQGFEERRDRASLFVEKVLGITGPCIRISQTTFKLFERVHLVFYRSTEWTEKSLTTIILSKISRRNFADYLVGRTSNIFISRSHILEFEAALRLEANVDSILEQGDPPREKGFQKVIDLFESIYAPWKAFVASEQVKENTVYDYGEGAYLRRFTSAHILTRIVHQAAWCFGRLKNYRREYDILVELLAQRLFHAARRGSWYQRKALLEEHYMYAVDHSPASSDEEQCKKYWRRKAADTCEYALQDSECHLIYHHDLQKRLTKLEKRLRVPRRLQHDFKHVQLDAPLEHIVEGIQIKRDTVASKKSKAPSTKTVWVDELEDGAECSVEEMCLSWYRHQGWKGYHSEGGIIRTLFAYLFFDIIFLYVPNVFQTAYQSCPLDLHTDAFYPSRASEINRRLADISNGGAEKIVREVYNREHKRKTCVVGLNWDFDVDDLADLVSCFDGHALAAVCKVLAQEYRQRGGGMPDLILWRTEPEKACMFVEVKSANDRLSDTQRLWIHVLKGAGVNVALCHAKAREVRVE</sequence>
<comment type="subcellular location">
    <subcellularLocation>
        <location evidence="8">Nucleus</location>
    </subcellularLocation>
</comment>
<feature type="compositionally biased region" description="Polar residues" evidence="9">
    <location>
        <begin position="1"/>
        <end position="15"/>
    </location>
</feature>
<comment type="cofactor">
    <cofactor evidence="8">
        <name>Mg(2+)</name>
        <dbReference type="ChEBI" id="CHEBI:18420"/>
    </cofactor>
    <cofactor evidence="8">
        <name>Mn(2+)</name>
        <dbReference type="ChEBI" id="CHEBI:29035"/>
    </cofactor>
</comment>
<evidence type="ECO:0000256" key="5">
    <source>
        <dbReference type="ARBA" id="ARBA00022801"/>
    </source>
</evidence>
<dbReference type="PANTHER" id="PTHR15749">
    <property type="entry name" value="FANCONI-ASSOCIATED NUCLEASE 1"/>
    <property type="match status" value="1"/>
</dbReference>
<dbReference type="GO" id="GO:0046872">
    <property type="term" value="F:metal ion binding"/>
    <property type="evidence" value="ECO:0007669"/>
    <property type="project" value="UniProtKB-KW"/>
</dbReference>
<reference evidence="11 12" key="1">
    <citation type="journal article" date="2017" name="G3 (Bethesda)">
        <title>First Draft Genome Sequence of the Pathogenic Fungus Lomentospora prolificans (Formerly Scedosporium prolificans).</title>
        <authorList>
            <person name="Luo R."/>
            <person name="Zimin A."/>
            <person name="Workman R."/>
            <person name="Fan Y."/>
            <person name="Pertea G."/>
            <person name="Grossman N."/>
            <person name="Wear M.P."/>
            <person name="Jia B."/>
            <person name="Miller H."/>
            <person name="Casadevall A."/>
            <person name="Timp W."/>
            <person name="Zhang S.X."/>
            <person name="Salzberg S.L."/>
        </authorList>
    </citation>
    <scope>NUCLEOTIDE SEQUENCE [LARGE SCALE GENOMIC DNA]</scope>
    <source>
        <strain evidence="11 12">JHH-5317</strain>
    </source>
</reference>
<keyword evidence="3 8" id="KW-0540">Nuclease</keyword>
<evidence type="ECO:0000256" key="2">
    <source>
        <dbReference type="ARBA" id="ARBA00005533"/>
    </source>
</evidence>
<dbReference type="InterPro" id="IPR049132">
    <property type="entry name" value="FAN1-like_euk"/>
</dbReference>
<dbReference type="InterPro" id="IPR014883">
    <property type="entry name" value="VRR_NUC"/>
</dbReference>
<dbReference type="InterPro" id="IPR033315">
    <property type="entry name" value="Fan1-like"/>
</dbReference>
<dbReference type="VEuPathDB" id="FungiDB:jhhlp_002238"/>
<keyword evidence="6 8" id="KW-0460">Magnesium</keyword>
<evidence type="ECO:0000313" key="12">
    <source>
        <dbReference type="Proteomes" id="UP000233524"/>
    </source>
</evidence>
<keyword evidence="12" id="KW-1185">Reference proteome</keyword>
<dbReference type="GO" id="GO:0008409">
    <property type="term" value="F:5'-3' exonuclease activity"/>
    <property type="evidence" value="ECO:0007669"/>
    <property type="project" value="TreeGrafter"/>
</dbReference>
<dbReference type="FunFam" id="3.40.1350.10:FF:000009">
    <property type="entry name" value="Fanconi-associated nuclease"/>
    <property type="match status" value="1"/>
</dbReference>
<dbReference type="Pfam" id="PF21170">
    <property type="entry name" value="FAN1_TPR"/>
    <property type="match status" value="1"/>
</dbReference>
<dbReference type="PANTHER" id="PTHR15749:SF4">
    <property type="entry name" value="FANCONI-ASSOCIATED NUCLEASE 1"/>
    <property type="match status" value="1"/>
</dbReference>
<keyword evidence="8" id="KW-0227">DNA damage</keyword>
<dbReference type="GO" id="GO:0070336">
    <property type="term" value="F:flap-structured DNA binding"/>
    <property type="evidence" value="ECO:0007669"/>
    <property type="project" value="TreeGrafter"/>
</dbReference>
<evidence type="ECO:0000256" key="4">
    <source>
        <dbReference type="ARBA" id="ARBA00022723"/>
    </source>
</evidence>
<dbReference type="GO" id="GO:0005634">
    <property type="term" value="C:nucleus"/>
    <property type="evidence" value="ECO:0007669"/>
    <property type="project" value="UniProtKB-SubCell"/>
</dbReference>
<evidence type="ECO:0000259" key="10">
    <source>
        <dbReference type="SMART" id="SM00990"/>
    </source>
</evidence>
<evidence type="ECO:0000256" key="9">
    <source>
        <dbReference type="SAM" id="MobiDB-lite"/>
    </source>
</evidence>
<keyword evidence="5 8" id="KW-0378">Hydrolase</keyword>
<dbReference type="InterPro" id="IPR049125">
    <property type="entry name" value="FAN1-like_WH"/>
</dbReference>
<name>A0A2N3NDE2_9PEZI</name>
<dbReference type="Pfam" id="PF21315">
    <property type="entry name" value="FAN1_HTH"/>
    <property type="match status" value="1"/>
</dbReference>
<evidence type="ECO:0000256" key="6">
    <source>
        <dbReference type="ARBA" id="ARBA00022842"/>
    </source>
</evidence>
<dbReference type="Gene3D" id="3.40.1350.10">
    <property type="match status" value="1"/>
</dbReference>
<dbReference type="CDD" id="cd22326">
    <property type="entry name" value="FAN1-like"/>
    <property type="match status" value="1"/>
</dbReference>
<dbReference type="InterPro" id="IPR049126">
    <property type="entry name" value="FAN1-like_TPR"/>
</dbReference>
<evidence type="ECO:0000256" key="3">
    <source>
        <dbReference type="ARBA" id="ARBA00022722"/>
    </source>
</evidence>
<evidence type="ECO:0000256" key="1">
    <source>
        <dbReference type="ARBA" id="ARBA00000983"/>
    </source>
</evidence>